<sequence>MNVQRWIGDLESGWRDRDPAAIAALFTEDAAYHQGPFGSPHVGTEAIAAHWTATLSRQKDPVIWFGAPAVCADRATVEWWCVLHDPATGAPRTAAGCLVLRFADDGRCAEFREYWQSAPESALEPAAGWIR</sequence>
<proteinExistence type="predicted"/>
<evidence type="ECO:0000313" key="2">
    <source>
        <dbReference type="EMBL" id="MBB4762030.1"/>
    </source>
</evidence>
<accession>A0A7W7HWH3</accession>
<keyword evidence="3" id="KW-1185">Reference proteome</keyword>
<dbReference type="InterPro" id="IPR032710">
    <property type="entry name" value="NTF2-like_dom_sf"/>
</dbReference>
<organism evidence="2 3">
    <name type="scientific">Actinoplanes digitatis</name>
    <dbReference type="NCBI Taxonomy" id="1868"/>
    <lineage>
        <taxon>Bacteria</taxon>
        <taxon>Bacillati</taxon>
        <taxon>Actinomycetota</taxon>
        <taxon>Actinomycetes</taxon>
        <taxon>Micromonosporales</taxon>
        <taxon>Micromonosporaceae</taxon>
        <taxon>Actinoplanes</taxon>
    </lineage>
</organism>
<dbReference type="RefSeq" id="WP_184992852.1">
    <property type="nucleotide sequence ID" value="NZ_BOMK01000002.1"/>
</dbReference>
<evidence type="ECO:0000259" key="1">
    <source>
        <dbReference type="Pfam" id="PF12680"/>
    </source>
</evidence>
<dbReference type="EMBL" id="JACHNH010000001">
    <property type="protein sequence ID" value="MBB4762030.1"/>
    <property type="molecule type" value="Genomic_DNA"/>
</dbReference>
<evidence type="ECO:0000313" key="3">
    <source>
        <dbReference type="Proteomes" id="UP000578112"/>
    </source>
</evidence>
<comment type="caution">
    <text evidence="2">The sequence shown here is derived from an EMBL/GenBank/DDBJ whole genome shotgun (WGS) entry which is preliminary data.</text>
</comment>
<dbReference type="SUPFAM" id="SSF54427">
    <property type="entry name" value="NTF2-like"/>
    <property type="match status" value="1"/>
</dbReference>
<dbReference type="Pfam" id="PF12680">
    <property type="entry name" value="SnoaL_2"/>
    <property type="match status" value="1"/>
</dbReference>
<dbReference type="InterPro" id="IPR037401">
    <property type="entry name" value="SnoaL-like"/>
</dbReference>
<protein>
    <recommendedName>
        <fullName evidence="1">SnoaL-like domain-containing protein</fullName>
    </recommendedName>
</protein>
<dbReference type="Proteomes" id="UP000578112">
    <property type="component" value="Unassembled WGS sequence"/>
</dbReference>
<dbReference type="AlphaFoldDB" id="A0A7W7HWH3"/>
<reference evidence="2 3" key="1">
    <citation type="submission" date="2020-08" db="EMBL/GenBank/DDBJ databases">
        <title>Sequencing the genomes of 1000 actinobacteria strains.</title>
        <authorList>
            <person name="Klenk H.-P."/>
        </authorList>
    </citation>
    <scope>NUCLEOTIDE SEQUENCE [LARGE SCALE GENOMIC DNA]</scope>
    <source>
        <strain evidence="2 3">DSM 43149</strain>
    </source>
</reference>
<feature type="domain" description="SnoaL-like" evidence="1">
    <location>
        <begin position="13"/>
        <end position="110"/>
    </location>
</feature>
<dbReference type="Gene3D" id="3.10.450.50">
    <property type="match status" value="1"/>
</dbReference>
<gene>
    <name evidence="2" type="ORF">BJ971_002586</name>
</gene>
<name>A0A7W7HWH3_9ACTN</name>